<gene>
    <name evidence="2" type="ORF">MKY91_20450</name>
</gene>
<feature type="transmembrane region" description="Helical" evidence="1">
    <location>
        <begin position="61"/>
        <end position="79"/>
    </location>
</feature>
<keyword evidence="3" id="KW-1185">Reference proteome</keyword>
<name>A0ABU9VNQ1_9BACI</name>
<evidence type="ECO:0000256" key="1">
    <source>
        <dbReference type="SAM" id="Phobius"/>
    </source>
</evidence>
<comment type="caution">
    <text evidence="2">The sequence shown here is derived from an EMBL/GenBank/DDBJ whole genome shotgun (WGS) entry which is preliminary data.</text>
</comment>
<dbReference type="EMBL" id="JBCITK010000002">
    <property type="protein sequence ID" value="MEN0645539.1"/>
    <property type="molecule type" value="Genomic_DNA"/>
</dbReference>
<dbReference type="RefSeq" id="WP_343132206.1">
    <property type="nucleotide sequence ID" value="NZ_JBCITK010000002.1"/>
</dbReference>
<evidence type="ECO:0000313" key="3">
    <source>
        <dbReference type="Proteomes" id="UP001418796"/>
    </source>
</evidence>
<reference evidence="2 3" key="1">
    <citation type="submission" date="2024-03" db="EMBL/GenBank/DDBJ databases">
        <title>Bacilli Hybrid Assemblies.</title>
        <authorList>
            <person name="Kovac J."/>
        </authorList>
    </citation>
    <scope>NUCLEOTIDE SEQUENCE [LARGE SCALE GENOMIC DNA]</scope>
    <source>
        <strain evidence="2 3">FSL R7-0666</strain>
    </source>
</reference>
<evidence type="ECO:0008006" key="4">
    <source>
        <dbReference type="Google" id="ProtNLM"/>
    </source>
</evidence>
<accession>A0ABU9VNQ1</accession>
<protein>
    <recommendedName>
        <fullName evidence="4">HTH LytTR-type domain-containing protein</fullName>
    </recommendedName>
</protein>
<keyword evidence="1" id="KW-1133">Transmembrane helix</keyword>
<keyword evidence="1" id="KW-0472">Membrane</keyword>
<organism evidence="2 3">
    <name type="scientific">Alkalicoccobacillus gibsonii</name>
    <dbReference type="NCBI Taxonomy" id="79881"/>
    <lineage>
        <taxon>Bacteria</taxon>
        <taxon>Bacillati</taxon>
        <taxon>Bacillota</taxon>
        <taxon>Bacilli</taxon>
        <taxon>Bacillales</taxon>
        <taxon>Bacillaceae</taxon>
        <taxon>Alkalicoccobacillus</taxon>
    </lineage>
</organism>
<sequence length="236" mass="26986">MTSITSIKKAQVTNDLIRPRIVLPNKEISFREKMNTVLLSTIPFLVFLPLSFILFTKAGTHATLFILAVISSFIVHSYFTSVANDKRMKNSILAHSDEILSTSKIRYKTSILTTKLGSINRYTVANKWLVATTKGTETVIHDPKADLLYISYSDQKYIHASNYERLKSFLDGWIRQDYPFNSDNIASFRMINKPFSKAKTGYVELTDGRSFMIYPNDKQYPMVTEETHSNFLPSTN</sequence>
<keyword evidence="1" id="KW-0812">Transmembrane</keyword>
<proteinExistence type="predicted"/>
<dbReference type="Proteomes" id="UP001418796">
    <property type="component" value="Unassembled WGS sequence"/>
</dbReference>
<feature type="transmembrane region" description="Helical" evidence="1">
    <location>
        <begin position="36"/>
        <end position="55"/>
    </location>
</feature>
<evidence type="ECO:0000313" key="2">
    <source>
        <dbReference type="EMBL" id="MEN0645539.1"/>
    </source>
</evidence>